<sequence>MIYATASTWAQDLKKRLSNVPFNIGPLAGLIGLGSYACFIVAGVTLWLDETRSAFAALASLVVFVIGLIMFGCSLLLRASVAPPQTPPKKRPLEMTHHAAE</sequence>
<keyword evidence="2" id="KW-1133">Transmembrane helix</keyword>
<protein>
    <submittedName>
        <fullName evidence="3">Uncharacterized protein</fullName>
    </submittedName>
</protein>
<comment type="caution">
    <text evidence="3">The sequence shown here is derived from an EMBL/GenBank/DDBJ whole genome shotgun (WGS) entry which is preliminary data.</text>
</comment>
<keyword evidence="2" id="KW-0812">Transmembrane</keyword>
<feature type="compositionally biased region" description="Basic and acidic residues" evidence="1">
    <location>
        <begin position="91"/>
        <end position="101"/>
    </location>
</feature>
<dbReference type="Proteomes" id="UP000321523">
    <property type="component" value="Unassembled WGS sequence"/>
</dbReference>
<gene>
    <name evidence="3" type="ORF">SAE02_04760</name>
</gene>
<dbReference type="AlphaFoldDB" id="A0A512DIM2"/>
<evidence type="ECO:0000313" key="3">
    <source>
        <dbReference type="EMBL" id="GEO36328.1"/>
    </source>
</evidence>
<dbReference type="EMBL" id="BJYZ01000002">
    <property type="protein sequence ID" value="GEO36328.1"/>
    <property type="molecule type" value="Genomic_DNA"/>
</dbReference>
<feature type="transmembrane region" description="Helical" evidence="2">
    <location>
        <begin position="24"/>
        <end position="48"/>
    </location>
</feature>
<proteinExistence type="predicted"/>
<evidence type="ECO:0000256" key="2">
    <source>
        <dbReference type="SAM" id="Phobius"/>
    </source>
</evidence>
<evidence type="ECO:0000256" key="1">
    <source>
        <dbReference type="SAM" id="MobiDB-lite"/>
    </source>
</evidence>
<evidence type="ECO:0000313" key="4">
    <source>
        <dbReference type="Proteomes" id="UP000321523"/>
    </source>
</evidence>
<organism evidence="3 4">
    <name type="scientific">Skermanella aerolata</name>
    <dbReference type="NCBI Taxonomy" id="393310"/>
    <lineage>
        <taxon>Bacteria</taxon>
        <taxon>Pseudomonadati</taxon>
        <taxon>Pseudomonadota</taxon>
        <taxon>Alphaproteobacteria</taxon>
        <taxon>Rhodospirillales</taxon>
        <taxon>Azospirillaceae</taxon>
        <taxon>Skermanella</taxon>
    </lineage>
</organism>
<accession>A0A512DIM2</accession>
<feature type="transmembrane region" description="Helical" evidence="2">
    <location>
        <begin position="54"/>
        <end position="77"/>
    </location>
</feature>
<keyword evidence="2" id="KW-0472">Membrane</keyword>
<keyword evidence="4" id="KW-1185">Reference proteome</keyword>
<reference evidence="3 4" key="1">
    <citation type="submission" date="2019-07" db="EMBL/GenBank/DDBJ databases">
        <title>Whole genome shotgun sequence of Skermanella aerolata NBRC 106429.</title>
        <authorList>
            <person name="Hosoyama A."/>
            <person name="Uohara A."/>
            <person name="Ohji S."/>
            <person name="Ichikawa N."/>
        </authorList>
    </citation>
    <scope>NUCLEOTIDE SEQUENCE [LARGE SCALE GENOMIC DNA]</scope>
    <source>
        <strain evidence="3 4">NBRC 106429</strain>
    </source>
</reference>
<feature type="region of interest" description="Disordered" evidence="1">
    <location>
        <begin position="81"/>
        <end position="101"/>
    </location>
</feature>
<name>A0A512DIM2_9PROT</name>